<comment type="caution">
    <text evidence="3">The sequence shown here is derived from an EMBL/GenBank/DDBJ whole genome shotgun (WGS) entry which is preliminary data.</text>
</comment>
<comment type="domain">
    <text evidence="1">The twin CX3C motif contains 4 conserved Cys residues that form 2 disulfide bonds in the mitochondrial intermembrane space.</text>
</comment>
<dbReference type="Gene3D" id="1.10.287.810">
    <property type="entry name" value="Mitochondrial import inner membrane translocase subunit tim13 like domains"/>
    <property type="match status" value="1"/>
</dbReference>
<sequence>MRKLDFKVTQDIVTLSFVSKLHRAPCKSDTMDADMQRRVLQEVQNQKFQHLSHQLTSVCWDRCVTKLSTSLDSKVKGCIENCVERYIDVSGAISRQQNRNRMTFADVEPAD</sequence>
<evidence type="ECO:0000259" key="2">
    <source>
        <dbReference type="Pfam" id="PF02953"/>
    </source>
</evidence>
<reference evidence="3 4" key="1">
    <citation type="submission" date="2019-07" db="EMBL/GenBank/DDBJ databases">
        <title>Annotation for the trematode Paragonimus westermani.</title>
        <authorList>
            <person name="Choi Y.-J."/>
        </authorList>
    </citation>
    <scope>NUCLEOTIDE SEQUENCE [LARGE SCALE GENOMIC DNA]</scope>
    <source>
        <strain evidence="3">180907_Pwestermani</strain>
    </source>
</reference>
<comment type="subunit">
    <text evidence="1">Heterohexamer.</text>
</comment>
<keyword evidence="1" id="KW-0496">Mitochondrion</keyword>
<dbReference type="InterPro" id="IPR035427">
    <property type="entry name" value="Tim10-like_dom_sf"/>
</dbReference>
<keyword evidence="1" id="KW-0653">Protein transport</keyword>
<dbReference type="GO" id="GO:0015031">
    <property type="term" value="P:protein transport"/>
    <property type="evidence" value="ECO:0007669"/>
    <property type="project" value="UniProtKB-KW"/>
</dbReference>
<comment type="similarity">
    <text evidence="1">Belongs to the small Tim family.</text>
</comment>
<comment type="function">
    <text evidence="1">Mitochondrial intermembrane chaperone that participates in the import and insertion of some multi-pass transmembrane proteins into the mitochondrial inner membrane. Also required for the transfer of beta-barrel precursors from the TOM complex to the sorting and assembly machinery (SAM complex) of the outer membrane. Acts as a chaperone-like protein that protects the hydrophobic precursors from aggregation and guide them through the mitochondrial intermembrane space.</text>
</comment>
<dbReference type="InterPro" id="IPR004217">
    <property type="entry name" value="Tim10-like"/>
</dbReference>
<evidence type="ECO:0000313" key="4">
    <source>
        <dbReference type="Proteomes" id="UP000699462"/>
    </source>
</evidence>
<keyword evidence="1" id="KW-0813">Transport</keyword>
<keyword evidence="1" id="KW-1015">Disulfide bond</keyword>
<organism evidence="3 4">
    <name type="scientific">Paragonimus westermani</name>
    <dbReference type="NCBI Taxonomy" id="34504"/>
    <lineage>
        <taxon>Eukaryota</taxon>
        <taxon>Metazoa</taxon>
        <taxon>Spiralia</taxon>
        <taxon>Lophotrochozoa</taxon>
        <taxon>Platyhelminthes</taxon>
        <taxon>Trematoda</taxon>
        <taxon>Digenea</taxon>
        <taxon>Plagiorchiida</taxon>
        <taxon>Troglotremata</taxon>
        <taxon>Troglotrematidae</taxon>
        <taxon>Paragonimus</taxon>
    </lineage>
</organism>
<dbReference type="OrthoDB" id="344165at2759"/>
<name>A0A8T0DDG5_9TREM</name>
<dbReference type="SUPFAM" id="SSF144122">
    <property type="entry name" value="Tim10-like"/>
    <property type="match status" value="1"/>
</dbReference>
<dbReference type="AlphaFoldDB" id="A0A8T0DDG5"/>
<accession>A0A8T0DDG5</accession>
<evidence type="ECO:0000256" key="1">
    <source>
        <dbReference type="RuleBase" id="RU367043"/>
    </source>
</evidence>
<dbReference type="Proteomes" id="UP000699462">
    <property type="component" value="Unassembled WGS sequence"/>
</dbReference>
<dbReference type="Pfam" id="PF02953">
    <property type="entry name" value="zf-Tim10_DDP"/>
    <property type="match status" value="1"/>
</dbReference>
<protein>
    <recommendedName>
        <fullName evidence="1">Mitochondrial import inner membrane translocase subunit</fullName>
    </recommendedName>
</protein>
<keyword evidence="1" id="KW-0811">Translocation</keyword>
<keyword evidence="4" id="KW-1185">Reference proteome</keyword>
<evidence type="ECO:0000313" key="3">
    <source>
        <dbReference type="EMBL" id="KAF8564908.1"/>
    </source>
</evidence>
<keyword evidence="1" id="KW-0143">Chaperone</keyword>
<keyword evidence="1" id="KW-0999">Mitochondrion inner membrane</keyword>
<comment type="subcellular location">
    <subcellularLocation>
        <location evidence="1">Mitochondrion inner membrane</location>
        <topology evidence="1">Peripheral membrane protein</topology>
        <orientation evidence="1">Intermembrane side</orientation>
    </subcellularLocation>
</comment>
<feature type="domain" description="Tim10-like" evidence="2">
    <location>
        <begin position="39"/>
        <end position="96"/>
    </location>
</feature>
<gene>
    <name evidence="3" type="ORF">P879_08206</name>
</gene>
<keyword evidence="1" id="KW-0472">Membrane</keyword>
<dbReference type="GO" id="GO:0005743">
    <property type="term" value="C:mitochondrial inner membrane"/>
    <property type="evidence" value="ECO:0007669"/>
    <property type="project" value="UniProtKB-SubCell"/>
</dbReference>
<dbReference type="EMBL" id="JTDF01007656">
    <property type="protein sequence ID" value="KAF8564908.1"/>
    <property type="molecule type" value="Genomic_DNA"/>
</dbReference>
<proteinExistence type="inferred from homology"/>